<name>A0A1H7ZFI4_9BACT</name>
<gene>
    <name evidence="1" type="ORF">SAMN04489760_12238</name>
</gene>
<dbReference type="Proteomes" id="UP000198744">
    <property type="component" value="Unassembled WGS sequence"/>
</dbReference>
<dbReference type="STRING" id="43775.SAMN04489760_12238"/>
<keyword evidence="2" id="KW-1185">Reference proteome</keyword>
<dbReference type="InterPro" id="IPR012460">
    <property type="entry name" value="DUF1667"/>
</dbReference>
<reference evidence="1 2" key="1">
    <citation type="submission" date="2016-10" db="EMBL/GenBank/DDBJ databases">
        <authorList>
            <person name="de Groot N.N."/>
        </authorList>
    </citation>
    <scope>NUCLEOTIDE SEQUENCE [LARGE SCALE GENOMIC DNA]</scope>
    <source>
        <strain evidence="1 2">DSM 8423</strain>
    </source>
</reference>
<dbReference type="OrthoDB" id="9811531at2"/>
<evidence type="ECO:0000313" key="2">
    <source>
        <dbReference type="Proteomes" id="UP000198744"/>
    </source>
</evidence>
<dbReference type="AlphaFoldDB" id="A0A1H7ZFI4"/>
<evidence type="ECO:0000313" key="1">
    <source>
        <dbReference type="EMBL" id="SEM56279.1"/>
    </source>
</evidence>
<organism evidence="1 2">
    <name type="scientific">Syntrophus gentianae</name>
    <dbReference type="NCBI Taxonomy" id="43775"/>
    <lineage>
        <taxon>Bacteria</taxon>
        <taxon>Pseudomonadati</taxon>
        <taxon>Thermodesulfobacteriota</taxon>
        <taxon>Syntrophia</taxon>
        <taxon>Syntrophales</taxon>
        <taxon>Syntrophaceae</taxon>
        <taxon>Syntrophus</taxon>
    </lineage>
</organism>
<dbReference type="Gene3D" id="3.10.530.10">
    <property type="entry name" value="CPE0013-like"/>
    <property type="match status" value="1"/>
</dbReference>
<dbReference type="PANTHER" id="PTHR39450:SF1">
    <property type="entry name" value="DUF1667 DOMAIN-CONTAINING PROTEIN"/>
    <property type="match status" value="1"/>
</dbReference>
<dbReference type="PANTHER" id="PTHR39450">
    <property type="entry name" value="MOLYBDOPTERIN OXIDOREDUCTASE, 4FE-4S CLUSTER-BINDING SUBUNIT"/>
    <property type="match status" value="1"/>
</dbReference>
<proteinExistence type="predicted"/>
<dbReference type="Pfam" id="PF07892">
    <property type="entry name" value="DUF1667"/>
    <property type="match status" value="1"/>
</dbReference>
<dbReference type="InterPro" id="IPR036593">
    <property type="entry name" value="CPE0013-like_sf"/>
</dbReference>
<accession>A0A1H7ZFI4</accession>
<protein>
    <submittedName>
        <fullName evidence="1">CxxC motif-containing protein</fullName>
    </submittedName>
</protein>
<sequence length="125" mass="13556">MIKKELTCVLCPNGCPLEITLEEGPTPVVKEVVGYHCKRGPEWAEQELINPMRTIASSILVEGGDFPLVSVRTDSAIPLASIPKVMEAIKAVRLMAPVRIGDILISRPADTACNIIATRHVRVVS</sequence>
<dbReference type="RefSeq" id="WP_093884176.1">
    <property type="nucleotide sequence ID" value="NZ_FOBS01000022.1"/>
</dbReference>
<dbReference type="SUPFAM" id="SSF160148">
    <property type="entry name" value="CPE0013-like"/>
    <property type="match status" value="1"/>
</dbReference>
<dbReference type="EMBL" id="FOBS01000022">
    <property type="protein sequence ID" value="SEM56279.1"/>
    <property type="molecule type" value="Genomic_DNA"/>
</dbReference>